<dbReference type="AlphaFoldDB" id="A6WBX9"/>
<evidence type="ECO:0000313" key="2">
    <source>
        <dbReference type="EMBL" id="ABS04318.1"/>
    </source>
</evidence>
<accession>A6WBX9</accession>
<protein>
    <submittedName>
        <fullName evidence="2">Uncharacterized protein</fullName>
    </submittedName>
</protein>
<name>A6WBX9_KINRD</name>
<evidence type="ECO:0000256" key="1">
    <source>
        <dbReference type="SAM" id="MobiDB-lite"/>
    </source>
</evidence>
<sequence length="100" mass="10682">MVHLERHESTIILSMGLEEAARLSAALTEATLALSRAEYWMRVGCPKSSVEQLSDLLRLASKGKGQGASVALPPGEEEQENPRRPRPGSDSTAQRGASPG</sequence>
<keyword evidence="3" id="KW-1185">Reference proteome</keyword>
<dbReference type="EMBL" id="CP000750">
    <property type="protein sequence ID" value="ABS04318.1"/>
    <property type="molecule type" value="Genomic_DNA"/>
</dbReference>
<evidence type="ECO:0000313" key="3">
    <source>
        <dbReference type="Proteomes" id="UP000001116"/>
    </source>
</evidence>
<reference evidence="3" key="1">
    <citation type="journal article" date="2008" name="PLoS ONE">
        <title>Survival in nuclear waste, extreme resistance, and potential applications gleaned from the genome sequence of Kineococcus radiotolerans SRS30216.</title>
        <authorList>
            <person name="Bagwell C.E."/>
            <person name="Bhat S."/>
            <person name="Hawkins G.M."/>
            <person name="Smith B.W."/>
            <person name="Biswas T."/>
            <person name="Hoover T.R."/>
            <person name="Saunders E."/>
            <person name="Han C.S."/>
            <person name="Tsodikov O.V."/>
            <person name="Shimkets L.J."/>
        </authorList>
    </citation>
    <scope>NUCLEOTIDE SEQUENCE [LARGE SCALE GENOMIC DNA]</scope>
    <source>
        <strain evidence="3">ATCC BAA-149 / DSM 14245 / SRS30216</strain>
    </source>
</reference>
<dbReference type="Proteomes" id="UP000001116">
    <property type="component" value="Chromosome"/>
</dbReference>
<dbReference type="HOGENOM" id="CLU_2302092_0_0_11"/>
<feature type="region of interest" description="Disordered" evidence="1">
    <location>
        <begin position="63"/>
        <end position="100"/>
    </location>
</feature>
<organism evidence="2 3">
    <name type="scientific">Kineococcus radiotolerans (strain ATCC BAA-149 / DSM 14245 / SRS30216)</name>
    <dbReference type="NCBI Taxonomy" id="266940"/>
    <lineage>
        <taxon>Bacteria</taxon>
        <taxon>Bacillati</taxon>
        <taxon>Actinomycetota</taxon>
        <taxon>Actinomycetes</taxon>
        <taxon>Kineosporiales</taxon>
        <taxon>Kineosporiaceae</taxon>
        <taxon>Kineococcus</taxon>
    </lineage>
</organism>
<feature type="compositionally biased region" description="Polar residues" evidence="1">
    <location>
        <begin position="89"/>
        <end position="100"/>
    </location>
</feature>
<proteinExistence type="predicted"/>
<dbReference type="KEGG" id="kra:Krad_2851"/>
<gene>
    <name evidence="2" type="ordered locus">Krad_2851</name>
</gene>